<proteinExistence type="predicted"/>
<dbReference type="PANTHER" id="PTHR15375:SF26">
    <property type="entry name" value="PROTEIN CHIFFON"/>
    <property type="match status" value="1"/>
</dbReference>
<dbReference type="Pfam" id="PF07535">
    <property type="entry name" value="zf-DBF"/>
    <property type="match status" value="1"/>
</dbReference>
<dbReference type="InterPro" id="IPR013939">
    <property type="entry name" value="Regulatory_Dfp1/Him1"/>
</dbReference>
<keyword evidence="1" id="KW-0479">Metal-binding</keyword>
<dbReference type="GO" id="GO:0008270">
    <property type="term" value="F:zinc ion binding"/>
    <property type="evidence" value="ECO:0007669"/>
    <property type="project" value="UniProtKB-KW"/>
</dbReference>
<reference evidence="7 8" key="1">
    <citation type="submission" date="2017-10" db="EMBL/GenBank/DDBJ databases">
        <title>A novel species of cold-tolerant Malassezia isolated from bats.</title>
        <authorList>
            <person name="Lorch J.M."/>
            <person name="Palmer J.M."/>
            <person name="Vanderwolf K.J."/>
            <person name="Schmidt K.Z."/>
            <person name="Verant M.L."/>
            <person name="Weller T.J."/>
            <person name="Blehert D.S."/>
        </authorList>
    </citation>
    <scope>NUCLEOTIDE SEQUENCE [LARGE SCALE GENOMIC DNA]</scope>
    <source>
        <strain evidence="7 8">NWHC:44797-103</strain>
    </source>
</reference>
<evidence type="ECO:0000259" key="6">
    <source>
        <dbReference type="PROSITE" id="PS51265"/>
    </source>
</evidence>
<dbReference type="GO" id="GO:0031431">
    <property type="term" value="C:Dbf4-dependent protein kinase complex"/>
    <property type="evidence" value="ECO:0007669"/>
    <property type="project" value="TreeGrafter"/>
</dbReference>
<evidence type="ECO:0000256" key="3">
    <source>
        <dbReference type="ARBA" id="ARBA00022833"/>
    </source>
</evidence>
<accession>A0A2N1JAE1</accession>
<dbReference type="AlphaFoldDB" id="A0A2N1JAE1"/>
<keyword evidence="3" id="KW-0862">Zinc</keyword>
<dbReference type="Gene3D" id="6.10.250.3410">
    <property type="entry name" value="DBF zinc finger"/>
    <property type="match status" value="1"/>
</dbReference>
<dbReference type="GO" id="GO:0003676">
    <property type="term" value="F:nucleic acid binding"/>
    <property type="evidence" value="ECO:0007669"/>
    <property type="project" value="InterPro"/>
</dbReference>
<keyword evidence="2 4" id="KW-0863">Zinc-finger</keyword>
<dbReference type="InterPro" id="IPR006572">
    <property type="entry name" value="Znf_DBF"/>
</dbReference>
<dbReference type="InterPro" id="IPR055116">
    <property type="entry name" value="DBF4_BRCT"/>
</dbReference>
<dbReference type="GO" id="GO:0043539">
    <property type="term" value="F:protein serine/threonine kinase activator activity"/>
    <property type="evidence" value="ECO:0007669"/>
    <property type="project" value="TreeGrafter"/>
</dbReference>
<name>A0A2N1JAE1_9BASI</name>
<dbReference type="Pfam" id="PF00533">
    <property type="entry name" value="BRCT"/>
    <property type="match status" value="1"/>
</dbReference>
<dbReference type="Gene3D" id="3.40.50.10190">
    <property type="entry name" value="BRCT domain"/>
    <property type="match status" value="1"/>
</dbReference>
<feature type="domain" description="DBF4-type" evidence="6">
    <location>
        <begin position="496"/>
        <end position="545"/>
    </location>
</feature>
<dbReference type="Pfam" id="PF22437">
    <property type="entry name" value="DBF4_BRCT"/>
    <property type="match status" value="1"/>
</dbReference>
<dbReference type="Proteomes" id="UP000232875">
    <property type="component" value="Unassembled WGS sequence"/>
</dbReference>
<dbReference type="PANTHER" id="PTHR15375">
    <property type="entry name" value="ACTIVATOR OF S-PHASE KINASE-RELATED"/>
    <property type="match status" value="1"/>
</dbReference>
<dbReference type="GO" id="GO:0010571">
    <property type="term" value="P:positive regulation of nuclear cell cycle DNA replication"/>
    <property type="evidence" value="ECO:0007669"/>
    <property type="project" value="TreeGrafter"/>
</dbReference>
<dbReference type="InterPro" id="IPR038545">
    <property type="entry name" value="Znf_DBF_sf"/>
</dbReference>
<evidence type="ECO:0000256" key="5">
    <source>
        <dbReference type="SAM" id="MobiDB-lite"/>
    </source>
</evidence>
<organism evidence="7 8">
    <name type="scientific">Malassezia vespertilionis</name>
    <dbReference type="NCBI Taxonomy" id="2020962"/>
    <lineage>
        <taxon>Eukaryota</taxon>
        <taxon>Fungi</taxon>
        <taxon>Dikarya</taxon>
        <taxon>Basidiomycota</taxon>
        <taxon>Ustilaginomycotina</taxon>
        <taxon>Malasseziomycetes</taxon>
        <taxon>Malasseziales</taxon>
        <taxon>Malasseziaceae</taxon>
        <taxon>Malassezia</taxon>
    </lineage>
</organism>
<gene>
    <name evidence="7" type="ORF">MVES_002463</name>
</gene>
<feature type="region of interest" description="Disordered" evidence="5">
    <location>
        <begin position="19"/>
        <end position="43"/>
    </location>
</feature>
<feature type="compositionally biased region" description="Basic and acidic residues" evidence="5">
    <location>
        <begin position="19"/>
        <end position="34"/>
    </location>
</feature>
<dbReference type="EMBL" id="KZ454991">
    <property type="protein sequence ID" value="PKI83515.1"/>
    <property type="molecule type" value="Genomic_DNA"/>
</dbReference>
<dbReference type="CDD" id="cd00027">
    <property type="entry name" value="BRCT"/>
    <property type="match status" value="1"/>
</dbReference>
<dbReference type="OrthoDB" id="21380at2759"/>
<sequence>MSRATPRPFLRTPLRVKNTYEHTDPDASEKHEHVFGTPPQKRAVPADEVHVRNVPAYASGKQSRVLYKQDATYGRAANPDETRVAIPSTTKRIDHATRMSREERYQRDSQKAQTQQQWRTAFSRAFPKLVFYLDQIEEGQKKVLCAQITQLGGVVEDFFSRSVTHVVTTRPIPAARSVERKKENDPAAARTPTTNAGVVPTRVLTPSKHVHSAVPLHSDRNPLDESGLLLPASDLLSKAQHFGMRIWRQDKLENILSLLLEAPAGEEEIPRDLSQMLHQEKLHGTTERDPLALRNDFHYFGKNAYYVLVTDATSEHRPVAMAEYDCMAHEATHKPAPWPVLFGSTEGRGLFAYVKPKERGRLARNEAPMLRTTHTLRRAASLNSAQMCRDPRESSVGPGTPNLMASDNSIALASAVASTTSATLHSQTGNPSGVLQDKRVAELNRRMHTPLGLRAPGTETQGAVVSRMLTLDREERAPLRRSRSTNTPLALPKRPREKRPGHCENCRCRYEDFDEHLRSRRHRKYALDEGNFVALDELLQRIQRTPSEAWEGRQAMLDESAWHAAQHASFSDAASSSTYDPFATLAHYLPESHCALQSYHSDTQP</sequence>
<evidence type="ECO:0000256" key="2">
    <source>
        <dbReference type="ARBA" id="ARBA00022771"/>
    </source>
</evidence>
<evidence type="ECO:0000256" key="1">
    <source>
        <dbReference type="ARBA" id="ARBA00022723"/>
    </source>
</evidence>
<dbReference type="SMART" id="SM00586">
    <property type="entry name" value="ZnF_DBF"/>
    <property type="match status" value="1"/>
</dbReference>
<keyword evidence="8" id="KW-1185">Reference proteome</keyword>
<dbReference type="PROSITE" id="PS51265">
    <property type="entry name" value="ZF_DBF4"/>
    <property type="match status" value="1"/>
</dbReference>
<protein>
    <recommendedName>
        <fullName evidence="6">DBF4-type domain-containing protein</fullName>
    </recommendedName>
</protein>
<dbReference type="InterPro" id="IPR001357">
    <property type="entry name" value="BRCT_dom"/>
</dbReference>
<evidence type="ECO:0000256" key="4">
    <source>
        <dbReference type="PROSITE-ProRule" id="PRU00600"/>
    </source>
</evidence>
<feature type="region of interest" description="Disordered" evidence="5">
    <location>
        <begin position="477"/>
        <end position="501"/>
    </location>
</feature>
<dbReference type="FunFam" id="6.10.250.3410:FF:000001">
    <property type="entry name" value="Protein DBF4 homolog A"/>
    <property type="match status" value="1"/>
</dbReference>
<dbReference type="InterPro" id="IPR051590">
    <property type="entry name" value="Replication_Regulatory_Kinase"/>
</dbReference>
<dbReference type="SUPFAM" id="SSF52113">
    <property type="entry name" value="BRCT domain"/>
    <property type="match status" value="1"/>
</dbReference>
<dbReference type="InterPro" id="IPR036420">
    <property type="entry name" value="BRCT_dom_sf"/>
</dbReference>
<evidence type="ECO:0000313" key="7">
    <source>
        <dbReference type="EMBL" id="PKI83515.1"/>
    </source>
</evidence>
<dbReference type="Pfam" id="PF08630">
    <property type="entry name" value="Dfp1_Him1_M"/>
    <property type="match status" value="1"/>
</dbReference>
<dbReference type="GO" id="GO:1901987">
    <property type="term" value="P:regulation of cell cycle phase transition"/>
    <property type="evidence" value="ECO:0007669"/>
    <property type="project" value="TreeGrafter"/>
</dbReference>
<dbReference type="STRING" id="2020962.A0A2N1JAE1"/>
<evidence type="ECO:0000313" key="8">
    <source>
        <dbReference type="Proteomes" id="UP000232875"/>
    </source>
</evidence>